<accession>A0A2P6TGH0</accession>
<name>A0A2P6TGH0_CHLSO</name>
<organism evidence="1 2">
    <name type="scientific">Chlorella sorokiniana</name>
    <name type="common">Freshwater green alga</name>
    <dbReference type="NCBI Taxonomy" id="3076"/>
    <lineage>
        <taxon>Eukaryota</taxon>
        <taxon>Viridiplantae</taxon>
        <taxon>Chlorophyta</taxon>
        <taxon>core chlorophytes</taxon>
        <taxon>Trebouxiophyceae</taxon>
        <taxon>Chlorellales</taxon>
        <taxon>Chlorellaceae</taxon>
        <taxon>Chlorella clade</taxon>
        <taxon>Chlorella</taxon>
    </lineage>
</organism>
<dbReference type="PROSITE" id="PS00018">
    <property type="entry name" value="EF_HAND_1"/>
    <property type="match status" value="1"/>
</dbReference>
<comment type="caution">
    <text evidence="1">The sequence shown here is derived from an EMBL/GenBank/DDBJ whole genome shotgun (WGS) entry which is preliminary data.</text>
</comment>
<protein>
    <recommendedName>
        <fullName evidence="3">EF-hand domain-containing protein</fullName>
    </recommendedName>
</protein>
<sequence>MHPSSSLRVPVEDLLKAAEGSASLAKRVHEADSNGDGELSRDEVFASELRARRSKKRLTWALVATAAACVLLLEANTGLNYAVVALSKDTSVNYSGQLVAKDSGEVIKTGEALLTTGLEPLLWLNPSNVSKLHSVTLSLPGGGVAWHQITGASAWPGNRTVLYSASGWRVVVTDSEVALEGPPGATSKEETVVALSTVGDAAGTGSGNGRRLQQVYSCTDSDLNRYIDTACSRSSDPQCEAKAMNTFNSKYCATGHVTYRG</sequence>
<evidence type="ECO:0008006" key="3">
    <source>
        <dbReference type="Google" id="ProtNLM"/>
    </source>
</evidence>
<proteinExistence type="predicted"/>
<dbReference type="AlphaFoldDB" id="A0A2P6TGH0"/>
<dbReference type="EMBL" id="LHPG02000017">
    <property type="protein sequence ID" value="PRW33206.1"/>
    <property type="molecule type" value="Genomic_DNA"/>
</dbReference>
<dbReference type="Proteomes" id="UP000239899">
    <property type="component" value="Unassembled WGS sequence"/>
</dbReference>
<dbReference type="InterPro" id="IPR018247">
    <property type="entry name" value="EF_Hand_1_Ca_BS"/>
</dbReference>
<gene>
    <name evidence="1" type="ORF">C2E21_7806</name>
</gene>
<evidence type="ECO:0000313" key="2">
    <source>
        <dbReference type="Proteomes" id="UP000239899"/>
    </source>
</evidence>
<keyword evidence="2" id="KW-1185">Reference proteome</keyword>
<reference evidence="1 2" key="1">
    <citation type="journal article" date="2018" name="Plant J.">
        <title>Genome sequences of Chlorella sorokiniana UTEX 1602 and Micractinium conductrix SAG 241.80: implications to maltose excretion by a green alga.</title>
        <authorList>
            <person name="Arriola M.B."/>
            <person name="Velmurugan N."/>
            <person name="Zhang Y."/>
            <person name="Plunkett M.H."/>
            <person name="Hondzo H."/>
            <person name="Barney B.M."/>
        </authorList>
    </citation>
    <scope>NUCLEOTIDE SEQUENCE [LARGE SCALE GENOMIC DNA]</scope>
    <source>
        <strain evidence="2">UTEX 1602</strain>
    </source>
</reference>
<evidence type="ECO:0000313" key="1">
    <source>
        <dbReference type="EMBL" id="PRW33206.1"/>
    </source>
</evidence>